<accession>A0A0E2ZLT9</accession>
<dbReference type="GO" id="GO:0000160">
    <property type="term" value="P:phosphorelay signal transduction system"/>
    <property type="evidence" value="ECO:0007669"/>
    <property type="project" value="InterPro"/>
</dbReference>
<feature type="domain" description="HTH luxR-type" evidence="5">
    <location>
        <begin position="137"/>
        <end position="202"/>
    </location>
</feature>
<evidence type="ECO:0000313" key="7">
    <source>
        <dbReference type="EMBL" id="KFI19302.1"/>
    </source>
</evidence>
<gene>
    <name evidence="7" type="ORF">IB75_09120</name>
</gene>
<dbReference type="AlphaFoldDB" id="A0A0E2ZLT9"/>
<dbReference type="HOGENOM" id="CLU_000445_90_4_6"/>
<dbReference type="PANTHER" id="PTHR44688:SF16">
    <property type="entry name" value="DNA-BINDING TRANSCRIPTIONAL ACTIVATOR DEVR_DOSR"/>
    <property type="match status" value="1"/>
</dbReference>
<dbReference type="InterPro" id="IPR000792">
    <property type="entry name" value="Tscrpt_reg_LuxR_C"/>
</dbReference>
<evidence type="ECO:0000256" key="3">
    <source>
        <dbReference type="ARBA" id="ARBA00023163"/>
    </source>
</evidence>
<proteinExistence type="predicted"/>
<dbReference type="InterPro" id="IPR001789">
    <property type="entry name" value="Sig_transdc_resp-reg_receiver"/>
</dbReference>
<dbReference type="SMART" id="SM00448">
    <property type="entry name" value="REC"/>
    <property type="match status" value="1"/>
</dbReference>
<dbReference type="Pfam" id="PF00196">
    <property type="entry name" value="GerE"/>
    <property type="match status" value="1"/>
</dbReference>
<dbReference type="CDD" id="cd06170">
    <property type="entry name" value="LuxR_C_like"/>
    <property type="match status" value="1"/>
</dbReference>
<dbReference type="GO" id="GO:0003677">
    <property type="term" value="F:DNA binding"/>
    <property type="evidence" value="ECO:0007669"/>
    <property type="project" value="UniProtKB-KW"/>
</dbReference>
<evidence type="ECO:0000259" key="6">
    <source>
        <dbReference type="PROSITE" id="PS50110"/>
    </source>
</evidence>
<evidence type="ECO:0000259" key="5">
    <source>
        <dbReference type="PROSITE" id="PS50043"/>
    </source>
</evidence>
<dbReference type="InterPro" id="IPR016032">
    <property type="entry name" value="Sig_transdc_resp-reg_C-effctor"/>
</dbReference>
<dbReference type="GO" id="GO:0006355">
    <property type="term" value="P:regulation of DNA-templated transcription"/>
    <property type="evidence" value="ECO:0007669"/>
    <property type="project" value="InterPro"/>
</dbReference>
<keyword evidence="2" id="KW-0238">DNA-binding</keyword>
<comment type="caution">
    <text evidence="7">The sequence shown here is derived from an EMBL/GenBank/DDBJ whole genome shotgun (WGS) entry which is preliminary data.</text>
</comment>
<reference evidence="7 8" key="1">
    <citation type="submission" date="2014-07" db="EMBL/GenBank/DDBJ databases">
        <title>Comparative analysis of Nitrosococcus oceani genome inventories of strains from Pacific and Atlantic gyres.</title>
        <authorList>
            <person name="Lim C.K."/>
            <person name="Wang L."/>
            <person name="Sayavedra-Soto L.A."/>
            <person name="Klotz M.G."/>
        </authorList>
    </citation>
    <scope>NUCLEOTIDE SEQUENCE [LARGE SCALE GENOMIC DNA]</scope>
    <source>
        <strain evidence="7 8">C-27</strain>
    </source>
</reference>
<feature type="modified residue" description="4-aspartylphosphate" evidence="4">
    <location>
        <position position="56"/>
    </location>
</feature>
<evidence type="ECO:0000256" key="4">
    <source>
        <dbReference type="PROSITE-ProRule" id="PRU00169"/>
    </source>
</evidence>
<evidence type="ECO:0000256" key="1">
    <source>
        <dbReference type="ARBA" id="ARBA00023015"/>
    </source>
</evidence>
<dbReference type="Pfam" id="PF00072">
    <property type="entry name" value="Response_reg"/>
    <property type="match status" value="1"/>
</dbReference>
<dbReference type="PROSITE" id="PS00622">
    <property type="entry name" value="HTH_LUXR_1"/>
    <property type="match status" value="1"/>
</dbReference>
<organism evidence="7 8">
    <name type="scientific">Nitrosococcus oceani C-27</name>
    <dbReference type="NCBI Taxonomy" id="314279"/>
    <lineage>
        <taxon>Bacteria</taxon>
        <taxon>Pseudomonadati</taxon>
        <taxon>Pseudomonadota</taxon>
        <taxon>Gammaproteobacteria</taxon>
        <taxon>Chromatiales</taxon>
        <taxon>Chromatiaceae</taxon>
        <taxon>Nitrosococcus</taxon>
    </lineage>
</organism>
<dbReference type="InterPro" id="IPR036388">
    <property type="entry name" value="WH-like_DNA-bd_sf"/>
</dbReference>
<evidence type="ECO:0000256" key="2">
    <source>
        <dbReference type="ARBA" id="ARBA00023125"/>
    </source>
</evidence>
<protein>
    <submittedName>
        <fullName evidence="7">LuxR family transcriptional regulator</fullName>
    </submittedName>
</protein>
<feature type="domain" description="Response regulatory" evidence="6">
    <location>
        <begin position="7"/>
        <end position="121"/>
    </location>
</feature>
<dbReference type="PROSITE" id="PS50043">
    <property type="entry name" value="HTH_LUXR_2"/>
    <property type="match status" value="1"/>
</dbReference>
<name>A0A0E2ZLT9_9GAMM</name>
<dbReference type="SUPFAM" id="SSF46894">
    <property type="entry name" value="C-terminal effector domain of the bipartite response regulators"/>
    <property type="match status" value="1"/>
</dbReference>
<keyword evidence="3" id="KW-0804">Transcription</keyword>
<dbReference type="PRINTS" id="PR00038">
    <property type="entry name" value="HTHLUXR"/>
</dbReference>
<dbReference type="SMART" id="SM00421">
    <property type="entry name" value="HTH_LUXR"/>
    <property type="match status" value="1"/>
</dbReference>
<dbReference type="Gene3D" id="1.10.10.10">
    <property type="entry name" value="Winged helix-like DNA-binding domain superfamily/Winged helix DNA-binding domain"/>
    <property type="match status" value="1"/>
</dbReference>
<sequence>MATREPMVFIVDDGVTVRNSLGPSLQSVGYRVKVCESAEAFLKVYEPNQPGCIILDVQMPESTGLDLQEYLVSEQIPIPVIFITGQADVPTVVRAVKQGAVDFLLKPFDFETLLRSIQEAIELDQIKRTERAQRDTIEKRLASLTPRERDVLDKVIEGKLNKVIAAELEVSIRTVEIHRARLMAKMKVRRPTELARLVLKLRRSS</sequence>
<dbReference type="Gene3D" id="3.40.50.2300">
    <property type="match status" value="1"/>
</dbReference>
<keyword evidence="1" id="KW-0805">Transcription regulation</keyword>
<dbReference type="OrthoDB" id="9802186at2"/>
<dbReference type="InterPro" id="IPR011006">
    <property type="entry name" value="CheY-like_superfamily"/>
</dbReference>
<dbReference type="EMBL" id="JPGN01000055">
    <property type="protein sequence ID" value="KFI19302.1"/>
    <property type="molecule type" value="Genomic_DNA"/>
</dbReference>
<dbReference type="Proteomes" id="UP000028839">
    <property type="component" value="Unassembled WGS sequence"/>
</dbReference>
<dbReference type="PROSITE" id="PS50110">
    <property type="entry name" value="RESPONSE_REGULATORY"/>
    <property type="match status" value="1"/>
</dbReference>
<dbReference type="PANTHER" id="PTHR44688">
    <property type="entry name" value="DNA-BINDING TRANSCRIPTIONAL ACTIVATOR DEVR_DOSR"/>
    <property type="match status" value="1"/>
</dbReference>
<keyword evidence="4" id="KW-0597">Phosphoprotein</keyword>
<dbReference type="SUPFAM" id="SSF52172">
    <property type="entry name" value="CheY-like"/>
    <property type="match status" value="1"/>
</dbReference>
<evidence type="ECO:0000313" key="8">
    <source>
        <dbReference type="Proteomes" id="UP000028839"/>
    </source>
</evidence>